<accession>A0A7W8MT43</accession>
<sequence>MATLHQITPPLASSYKAVRLRALHDIPAAFGSTYARESQFTDADWQQRTANLCTPRSIGYLAHNHDDYCGIAVSFLKEQNPQHAELMSVWVAPEQRRTSTGRLLVDAIEAWARRSGAHSLQLMVTSKNLAAIAFYEHLGFTPTGRTEPYPPNPTLIQFEMSKSLH</sequence>
<evidence type="ECO:0000313" key="4">
    <source>
        <dbReference type="EMBL" id="MBB5317804.1"/>
    </source>
</evidence>
<dbReference type="EMBL" id="JACHDY010000003">
    <property type="protein sequence ID" value="MBB5317804.1"/>
    <property type="molecule type" value="Genomic_DNA"/>
</dbReference>
<gene>
    <name evidence="4" type="ORF">HDF09_002490</name>
</gene>
<feature type="domain" description="N-acetyltransferase" evidence="3">
    <location>
        <begin position="13"/>
        <end position="165"/>
    </location>
</feature>
<dbReference type="SUPFAM" id="SSF55729">
    <property type="entry name" value="Acyl-CoA N-acyltransferases (Nat)"/>
    <property type="match status" value="1"/>
</dbReference>
<dbReference type="InterPro" id="IPR050832">
    <property type="entry name" value="Bact_Acetyltransf"/>
</dbReference>
<dbReference type="InterPro" id="IPR016181">
    <property type="entry name" value="Acyl_CoA_acyltransferase"/>
</dbReference>
<dbReference type="Gene3D" id="3.40.630.30">
    <property type="match status" value="1"/>
</dbReference>
<keyword evidence="2" id="KW-0012">Acyltransferase</keyword>
<dbReference type="PROSITE" id="PS51186">
    <property type="entry name" value="GNAT"/>
    <property type="match status" value="1"/>
</dbReference>
<name>A0A7W8MT43_9BACT</name>
<dbReference type="AlphaFoldDB" id="A0A7W8MT43"/>
<organism evidence="4 5">
    <name type="scientific">Tunturiibacter empetritectus</name>
    <dbReference type="NCBI Taxonomy" id="3069691"/>
    <lineage>
        <taxon>Bacteria</taxon>
        <taxon>Pseudomonadati</taxon>
        <taxon>Acidobacteriota</taxon>
        <taxon>Terriglobia</taxon>
        <taxon>Terriglobales</taxon>
        <taxon>Acidobacteriaceae</taxon>
        <taxon>Tunturiibacter</taxon>
    </lineage>
</organism>
<dbReference type="PANTHER" id="PTHR43877">
    <property type="entry name" value="AMINOALKYLPHOSPHONATE N-ACETYLTRANSFERASE-RELATED-RELATED"/>
    <property type="match status" value="1"/>
</dbReference>
<dbReference type="CDD" id="cd04301">
    <property type="entry name" value="NAT_SF"/>
    <property type="match status" value="1"/>
</dbReference>
<dbReference type="PANTHER" id="PTHR43877:SF2">
    <property type="entry name" value="AMINOALKYLPHOSPHONATE N-ACETYLTRANSFERASE-RELATED"/>
    <property type="match status" value="1"/>
</dbReference>
<protein>
    <submittedName>
        <fullName evidence="4">Ribosomal protein S18 acetylase RimI-like enzyme</fullName>
    </submittedName>
</protein>
<dbReference type="GO" id="GO:0005840">
    <property type="term" value="C:ribosome"/>
    <property type="evidence" value="ECO:0007669"/>
    <property type="project" value="UniProtKB-KW"/>
</dbReference>
<dbReference type="Pfam" id="PF00583">
    <property type="entry name" value="Acetyltransf_1"/>
    <property type="match status" value="1"/>
</dbReference>
<keyword evidence="1" id="KW-0808">Transferase</keyword>
<dbReference type="InterPro" id="IPR000182">
    <property type="entry name" value="GNAT_dom"/>
</dbReference>
<evidence type="ECO:0000256" key="1">
    <source>
        <dbReference type="ARBA" id="ARBA00022679"/>
    </source>
</evidence>
<comment type="caution">
    <text evidence="4">The sequence shown here is derived from an EMBL/GenBank/DDBJ whole genome shotgun (WGS) entry which is preliminary data.</text>
</comment>
<evidence type="ECO:0000259" key="3">
    <source>
        <dbReference type="PROSITE" id="PS51186"/>
    </source>
</evidence>
<evidence type="ECO:0000256" key="2">
    <source>
        <dbReference type="ARBA" id="ARBA00023315"/>
    </source>
</evidence>
<reference evidence="4" key="1">
    <citation type="submission" date="2020-08" db="EMBL/GenBank/DDBJ databases">
        <title>Genomic Encyclopedia of Type Strains, Phase IV (KMG-V): Genome sequencing to study the core and pangenomes of soil and plant-associated prokaryotes.</title>
        <authorList>
            <person name="Whitman W."/>
        </authorList>
    </citation>
    <scope>NUCLEOTIDE SEQUENCE [LARGE SCALE GENOMIC DNA]</scope>
    <source>
        <strain evidence="4">M8UP27</strain>
    </source>
</reference>
<keyword evidence="5" id="KW-1185">Reference proteome</keyword>
<dbReference type="Proteomes" id="UP000568106">
    <property type="component" value="Unassembled WGS sequence"/>
</dbReference>
<proteinExistence type="predicted"/>
<evidence type="ECO:0000313" key="5">
    <source>
        <dbReference type="Proteomes" id="UP000568106"/>
    </source>
</evidence>
<dbReference type="GO" id="GO:0016747">
    <property type="term" value="F:acyltransferase activity, transferring groups other than amino-acyl groups"/>
    <property type="evidence" value="ECO:0007669"/>
    <property type="project" value="InterPro"/>
</dbReference>